<dbReference type="EMBL" id="CP042425">
    <property type="protein sequence ID" value="QEL13193.1"/>
    <property type="molecule type" value="Genomic_DNA"/>
</dbReference>
<dbReference type="GO" id="GO:0016020">
    <property type="term" value="C:membrane"/>
    <property type="evidence" value="ECO:0007669"/>
    <property type="project" value="UniProtKB-SubCell"/>
</dbReference>
<comment type="subcellular location">
    <subcellularLocation>
        <location evidence="1">Membrane</location>
        <topology evidence="1">Multi-pass membrane protein</topology>
    </subcellularLocation>
</comment>
<dbReference type="KEGG" id="lrs:PX52LOC_00046"/>
<accession>A0A5C1A4F1</accession>
<evidence type="ECO:0008006" key="8">
    <source>
        <dbReference type="Google" id="ProtNLM"/>
    </source>
</evidence>
<feature type="transmembrane region" description="Helical" evidence="5">
    <location>
        <begin position="71"/>
        <end position="91"/>
    </location>
</feature>
<evidence type="ECO:0000313" key="7">
    <source>
        <dbReference type="Proteomes" id="UP000324974"/>
    </source>
</evidence>
<dbReference type="AlphaFoldDB" id="A0A5C1A4F1"/>
<keyword evidence="3 5" id="KW-1133">Transmembrane helix</keyword>
<dbReference type="Pfam" id="PF07681">
    <property type="entry name" value="DoxX"/>
    <property type="match status" value="1"/>
</dbReference>
<organism evidence="6 7">
    <name type="scientific">Limnoglobus roseus</name>
    <dbReference type="NCBI Taxonomy" id="2598579"/>
    <lineage>
        <taxon>Bacteria</taxon>
        <taxon>Pseudomonadati</taxon>
        <taxon>Planctomycetota</taxon>
        <taxon>Planctomycetia</taxon>
        <taxon>Gemmatales</taxon>
        <taxon>Gemmataceae</taxon>
        <taxon>Limnoglobus</taxon>
    </lineage>
</organism>
<keyword evidence="7" id="KW-1185">Reference proteome</keyword>
<name>A0A5C1A4F1_9BACT</name>
<dbReference type="InterPro" id="IPR032808">
    <property type="entry name" value="DoxX"/>
</dbReference>
<reference evidence="7" key="1">
    <citation type="submission" date="2019-08" db="EMBL/GenBank/DDBJ databases">
        <title>Limnoglobus roseus gen. nov., sp. nov., a novel freshwater planctomycete with a giant genome from the family Gemmataceae.</title>
        <authorList>
            <person name="Kulichevskaya I.S."/>
            <person name="Naumoff D.G."/>
            <person name="Miroshnikov K."/>
            <person name="Ivanova A."/>
            <person name="Philippov D.A."/>
            <person name="Hakobyan A."/>
            <person name="Rijpstra I.C."/>
            <person name="Sinninghe Damste J.S."/>
            <person name="Liesack W."/>
            <person name="Dedysh S.N."/>
        </authorList>
    </citation>
    <scope>NUCLEOTIDE SEQUENCE [LARGE SCALE GENOMIC DNA]</scope>
    <source>
        <strain evidence="7">PX52</strain>
    </source>
</reference>
<proteinExistence type="predicted"/>
<gene>
    <name evidence="6" type="ORF">PX52LOC_00046</name>
</gene>
<keyword evidence="4 5" id="KW-0472">Membrane</keyword>
<dbReference type="RefSeq" id="WP_149108181.1">
    <property type="nucleotide sequence ID" value="NZ_CP042425.1"/>
</dbReference>
<evidence type="ECO:0000313" key="6">
    <source>
        <dbReference type="EMBL" id="QEL13193.1"/>
    </source>
</evidence>
<evidence type="ECO:0000256" key="1">
    <source>
        <dbReference type="ARBA" id="ARBA00004141"/>
    </source>
</evidence>
<dbReference type="Proteomes" id="UP000324974">
    <property type="component" value="Chromosome"/>
</dbReference>
<evidence type="ECO:0000256" key="3">
    <source>
        <dbReference type="ARBA" id="ARBA00022989"/>
    </source>
</evidence>
<dbReference type="OrthoDB" id="122849at2"/>
<feature type="transmembrane region" description="Helical" evidence="5">
    <location>
        <begin position="98"/>
        <end position="117"/>
    </location>
</feature>
<evidence type="ECO:0000256" key="5">
    <source>
        <dbReference type="SAM" id="Phobius"/>
    </source>
</evidence>
<keyword evidence="2 5" id="KW-0812">Transmembrane</keyword>
<evidence type="ECO:0000256" key="2">
    <source>
        <dbReference type="ARBA" id="ARBA00022692"/>
    </source>
</evidence>
<evidence type="ECO:0000256" key="4">
    <source>
        <dbReference type="ARBA" id="ARBA00023136"/>
    </source>
</evidence>
<sequence>MKWIVLAARLLTGLAFFVFGLQHFVPFLPMQMPELPDTAKQFMGVLIPTHYMDVVKALEVIGGLLLLTGRLAPLGVVVLMPVAVNILLWDLLIMKQPALGVVFTGLLVVVMLGYRRYFLPFFVPNAKIGG</sequence>
<protein>
    <recommendedName>
        <fullName evidence="8">DoxX family membrane protein</fullName>
    </recommendedName>
</protein>